<proteinExistence type="predicted"/>
<evidence type="ECO:0000313" key="2">
    <source>
        <dbReference type="EMBL" id="KAK3102125.1"/>
    </source>
</evidence>
<sequence>MDFFFQWPWFNQKVYMVYRVVLGISMVTWIVADFYYESQMFYKHKKWIYLVYATNWSFILLGITTVFQAVCVLFYCKRSSFCIDHQSFERMPPSLKVLWMLQNLSYCSAIVVSISYWSFIAFLEDENVLQSDMSRLKHTLNSLYVILEILISATPFRILHLFFTVMLGSIYSLFNAIYFLNDGTILEGRHYAYNVLNWLNPAEAIITCLICIVQAIVSQTLLYYIYRLRIWIYLTKYFKKQMVEYDEFESEMRGIMTGSTSYTTEST</sequence>
<dbReference type="AlphaFoldDB" id="A0AA88YLR4"/>
<dbReference type="PANTHER" id="PTHR12242">
    <property type="entry name" value="OS02G0130600 PROTEIN-RELATED"/>
    <property type="match status" value="1"/>
</dbReference>
<dbReference type="Pfam" id="PF21534">
    <property type="entry name" value="Rost"/>
    <property type="match status" value="1"/>
</dbReference>
<evidence type="ECO:0008006" key="4">
    <source>
        <dbReference type="Google" id="ProtNLM"/>
    </source>
</evidence>
<keyword evidence="1" id="KW-0812">Transmembrane</keyword>
<feature type="transmembrane region" description="Helical" evidence="1">
    <location>
        <begin position="204"/>
        <end position="226"/>
    </location>
</feature>
<comment type="caution">
    <text evidence="2">The sequence shown here is derived from an EMBL/GenBank/DDBJ whole genome shotgun (WGS) entry which is preliminary data.</text>
</comment>
<name>A0AA88YLR4_PINIB</name>
<keyword evidence="1" id="KW-0472">Membrane</keyword>
<keyword evidence="1" id="KW-1133">Transmembrane helix</keyword>
<organism evidence="2 3">
    <name type="scientific">Pinctada imbricata</name>
    <name type="common">Atlantic pearl-oyster</name>
    <name type="synonym">Pinctada martensii</name>
    <dbReference type="NCBI Taxonomy" id="66713"/>
    <lineage>
        <taxon>Eukaryota</taxon>
        <taxon>Metazoa</taxon>
        <taxon>Spiralia</taxon>
        <taxon>Lophotrochozoa</taxon>
        <taxon>Mollusca</taxon>
        <taxon>Bivalvia</taxon>
        <taxon>Autobranchia</taxon>
        <taxon>Pteriomorphia</taxon>
        <taxon>Pterioida</taxon>
        <taxon>Pterioidea</taxon>
        <taxon>Pteriidae</taxon>
        <taxon>Pinctada</taxon>
    </lineage>
</organism>
<dbReference type="InterPro" id="IPR049352">
    <property type="entry name" value="Rost"/>
</dbReference>
<keyword evidence="3" id="KW-1185">Reference proteome</keyword>
<feature type="transmembrane region" description="Helical" evidence="1">
    <location>
        <begin position="16"/>
        <end position="36"/>
    </location>
</feature>
<protein>
    <recommendedName>
        <fullName evidence="4">Protein rolling stone</fullName>
    </recommendedName>
</protein>
<dbReference type="EMBL" id="VSWD01000005">
    <property type="protein sequence ID" value="KAK3102125.1"/>
    <property type="molecule type" value="Genomic_DNA"/>
</dbReference>
<accession>A0AA88YLR4</accession>
<reference evidence="2" key="1">
    <citation type="submission" date="2019-08" db="EMBL/GenBank/DDBJ databases">
        <title>The improved chromosome-level genome for the pearl oyster Pinctada fucata martensii using PacBio sequencing and Hi-C.</title>
        <authorList>
            <person name="Zheng Z."/>
        </authorList>
    </citation>
    <scope>NUCLEOTIDE SEQUENCE</scope>
    <source>
        <strain evidence="2">ZZ-2019</strain>
        <tissue evidence="2">Adductor muscle</tissue>
    </source>
</reference>
<feature type="transmembrane region" description="Helical" evidence="1">
    <location>
        <begin position="161"/>
        <end position="180"/>
    </location>
</feature>
<dbReference type="Proteomes" id="UP001186944">
    <property type="component" value="Unassembled WGS sequence"/>
</dbReference>
<dbReference type="GO" id="GO:0016020">
    <property type="term" value="C:membrane"/>
    <property type="evidence" value="ECO:0007669"/>
    <property type="project" value="TreeGrafter"/>
</dbReference>
<feature type="transmembrane region" description="Helical" evidence="1">
    <location>
        <begin position="56"/>
        <end position="76"/>
    </location>
</feature>
<gene>
    <name evidence="2" type="ORF">FSP39_009019</name>
</gene>
<feature type="transmembrane region" description="Helical" evidence="1">
    <location>
        <begin position="97"/>
        <end position="119"/>
    </location>
</feature>
<evidence type="ECO:0000256" key="1">
    <source>
        <dbReference type="SAM" id="Phobius"/>
    </source>
</evidence>
<dbReference type="PANTHER" id="PTHR12242:SF45">
    <property type="entry name" value="MARVEL DOMAIN-CONTAINING PROTEIN"/>
    <property type="match status" value="1"/>
</dbReference>
<evidence type="ECO:0000313" key="3">
    <source>
        <dbReference type="Proteomes" id="UP001186944"/>
    </source>
</evidence>